<dbReference type="SMART" id="SM00717">
    <property type="entry name" value="SANT"/>
    <property type="match status" value="1"/>
</dbReference>
<feature type="region of interest" description="Disordered" evidence="17">
    <location>
        <begin position="766"/>
        <end position="964"/>
    </location>
</feature>
<dbReference type="Proteomes" id="UP000738402">
    <property type="component" value="Unassembled WGS sequence"/>
</dbReference>
<dbReference type="GO" id="GO:0003682">
    <property type="term" value="F:chromatin binding"/>
    <property type="evidence" value="ECO:0007669"/>
    <property type="project" value="TreeGrafter"/>
</dbReference>
<feature type="region of interest" description="Disordered" evidence="17">
    <location>
        <begin position="702"/>
        <end position="736"/>
    </location>
</feature>
<dbReference type="InterPro" id="IPR001005">
    <property type="entry name" value="SANT/Myb"/>
</dbReference>
<feature type="compositionally biased region" description="Polar residues" evidence="17">
    <location>
        <begin position="1010"/>
        <end position="1020"/>
    </location>
</feature>
<feature type="compositionally biased region" description="Low complexity" evidence="17">
    <location>
        <begin position="1141"/>
        <end position="1165"/>
    </location>
</feature>
<comment type="caution">
    <text evidence="20">The sequence shown here is derived from an EMBL/GenBank/DDBJ whole genome shotgun (WGS) entry which is preliminary data.</text>
</comment>
<keyword evidence="11" id="KW-0539">Nucleus</keyword>
<dbReference type="FunFam" id="1.10.10.60:FF:000484">
    <property type="entry name" value="Chromatin modification-related protein EAF1"/>
    <property type="match status" value="1"/>
</dbReference>
<dbReference type="GO" id="GO:0006325">
    <property type="term" value="P:chromatin organization"/>
    <property type="evidence" value="ECO:0007669"/>
    <property type="project" value="UniProtKB-KW"/>
</dbReference>
<feature type="compositionally biased region" description="Low complexity" evidence="17">
    <location>
        <begin position="851"/>
        <end position="897"/>
    </location>
</feature>
<dbReference type="PROSITE" id="PS50090">
    <property type="entry name" value="MYB_LIKE"/>
    <property type="match status" value="1"/>
</dbReference>
<dbReference type="PANTHER" id="PTHR46459">
    <property type="entry name" value="E1A-BINDING PROTEIN P400-RELATED"/>
    <property type="match status" value="1"/>
</dbReference>
<evidence type="ECO:0000256" key="1">
    <source>
        <dbReference type="ARBA" id="ARBA00004123"/>
    </source>
</evidence>
<keyword evidence="7" id="KW-0805">Transcription regulation</keyword>
<evidence type="ECO:0000256" key="7">
    <source>
        <dbReference type="ARBA" id="ARBA00023015"/>
    </source>
</evidence>
<evidence type="ECO:0000259" key="18">
    <source>
        <dbReference type="PROSITE" id="PS50090"/>
    </source>
</evidence>
<reference evidence="20" key="1">
    <citation type="journal article" date="2021" name="G3 (Bethesda)">
        <title>Genomic diversity, chromosomal rearrangements, and interspecies hybridization in the ogataea polymorpha species complex.</title>
        <authorList>
            <person name="Hanson S.J."/>
            <person name="Cinneide E.O."/>
            <person name="Salzberg L.I."/>
            <person name="Wolfe K.H."/>
            <person name="McGowan J."/>
            <person name="Fitzpatrick D.A."/>
            <person name="Matlin K."/>
        </authorList>
    </citation>
    <scope>NUCLEOTIDE SEQUENCE</scope>
    <source>
        <strain evidence="20">83-405-1</strain>
    </source>
</reference>
<dbReference type="GO" id="GO:0005634">
    <property type="term" value="C:nucleus"/>
    <property type="evidence" value="ECO:0007669"/>
    <property type="project" value="UniProtKB-SubCell"/>
</dbReference>
<feature type="compositionally biased region" description="Polar residues" evidence="17">
    <location>
        <begin position="1113"/>
        <end position="1140"/>
    </location>
</feature>
<dbReference type="AlphaFoldDB" id="A0AAN6D2X4"/>
<feature type="compositionally biased region" description="Polar residues" evidence="17">
    <location>
        <begin position="794"/>
        <end position="805"/>
    </location>
</feature>
<evidence type="ECO:0000256" key="15">
    <source>
        <dbReference type="ARBA" id="ARBA00072841"/>
    </source>
</evidence>
<dbReference type="PANTHER" id="PTHR46459:SF1">
    <property type="entry name" value="E1A-BINDING PROTEIN P400"/>
    <property type="match status" value="1"/>
</dbReference>
<dbReference type="GO" id="GO:0035267">
    <property type="term" value="C:NuA4 histone acetyltransferase complex"/>
    <property type="evidence" value="ECO:0007669"/>
    <property type="project" value="TreeGrafter"/>
</dbReference>
<evidence type="ECO:0000256" key="2">
    <source>
        <dbReference type="ARBA" id="ARBA00008913"/>
    </source>
</evidence>
<feature type="domain" description="HSA" evidence="19">
    <location>
        <begin position="277"/>
        <end position="356"/>
    </location>
</feature>
<dbReference type="Pfam" id="PF07529">
    <property type="entry name" value="HSA"/>
    <property type="match status" value="1"/>
</dbReference>
<proteinExistence type="inferred from homology"/>
<feature type="compositionally biased region" description="Pro residues" evidence="17">
    <location>
        <begin position="1101"/>
        <end position="1112"/>
    </location>
</feature>
<evidence type="ECO:0000256" key="6">
    <source>
        <dbReference type="ARBA" id="ARBA00022853"/>
    </source>
</evidence>
<evidence type="ECO:0000313" key="20">
    <source>
        <dbReference type="EMBL" id="KAG7724733.1"/>
    </source>
</evidence>
<gene>
    <name evidence="20" type="ORF">KL933_004555</name>
</gene>
<protein>
    <recommendedName>
        <fullName evidence="4">Chromatin modification-related protein EAF1</fullName>
    </recommendedName>
    <alternativeName>
        <fullName evidence="15">Chromatin modification-related protein eaf1</fullName>
    </alternativeName>
    <alternativeName>
        <fullName evidence="14 16">ESA1-associated factor 1</fullName>
    </alternativeName>
    <alternativeName>
        <fullName evidence="13">Vacuolar import and degradation protein 21</fullName>
    </alternativeName>
</protein>
<evidence type="ECO:0000256" key="10">
    <source>
        <dbReference type="ARBA" id="ARBA00023204"/>
    </source>
</evidence>
<dbReference type="GO" id="GO:0006281">
    <property type="term" value="P:DNA repair"/>
    <property type="evidence" value="ECO:0007669"/>
    <property type="project" value="UniProtKB-KW"/>
</dbReference>
<keyword evidence="9" id="KW-0804">Transcription</keyword>
<dbReference type="PROSITE" id="PS51204">
    <property type="entry name" value="HSA"/>
    <property type="match status" value="1"/>
</dbReference>
<evidence type="ECO:0000313" key="21">
    <source>
        <dbReference type="Proteomes" id="UP000738402"/>
    </source>
</evidence>
<dbReference type="EMBL" id="JAHLUH010000015">
    <property type="protein sequence ID" value="KAG7724733.1"/>
    <property type="molecule type" value="Genomic_DNA"/>
</dbReference>
<feature type="compositionally biased region" description="Low complexity" evidence="17">
    <location>
        <begin position="806"/>
        <end position="819"/>
    </location>
</feature>
<evidence type="ECO:0000256" key="9">
    <source>
        <dbReference type="ARBA" id="ARBA00023163"/>
    </source>
</evidence>
<comment type="function">
    <text evidence="12">Component of the NuA4 histone acetyltransferase complex which is involved in transcriptional activation of selected genes principally by acetylation of nucleosomal histone H4 and H2A. The NuA4 complex is also involved in DNA repair.</text>
</comment>
<dbReference type="Pfam" id="PF13921">
    <property type="entry name" value="Myb_DNA-bind_6"/>
    <property type="match status" value="1"/>
</dbReference>
<feature type="domain" description="Myb-like" evidence="18">
    <location>
        <begin position="583"/>
        <end position="637"/>
    </location>
</feature>
<keyword evidence="8" id="KW-0010">Activator</keyword>
<dbReference type="InterPro" id="IPR014012">
    <property type="entry name" value="HSA_dom"/>
</dbReference>
<dbReference type="SUPFAM" id="SSF46689">
    <property type="entry name" value="Homeodomain-like"/>
    <property type="match status" value="1"/>
</dbReference>
<feature type="region of interest" description="Disordered" evidence="17">
    <location>
        <begin position="1010"/>
        <end position="1057"/>
    </location>
</feature>
<sequence length="1171" mass="132248">MAPDIVETNAAGSSASFSMDRIRLEAIESRRQECTKAINERKRKLAELYCVSRLPLLPISNDQVLQIEDKLMSFLEKNDLENGHEFNIAILSHENQQRRLSPPQNQILTETSEVKEPAAKRQKVDAQVSHREVAPVDAQKKMQGVPLATRQPQPGSSLQEGSLQSLIHSYEQVQPPRRSDEKSKRDLDYEDLSLDQLMIMLMPELKPHKVPEARSLTELYYHQQTLQLPKLLLRAHKSLTTDSYETALVEGKISVLYSRMEELKRKHSWSLRQPKKFLDPFLATGKKTHWDYLLSEMKWLATDFKQERRFKMVQCYCIAQAVKEYWKYGKVCCVRRKQARLLSDKEIEERNLSKELAPINGSETTEVSEKVEEEPVELAQNTENKADNAANTQIESVTVKPESEENAKTQESEINVEMTKEVIVHGSIESVSNTETLLEEQPTVDPSHLLSFNDTAYPSKEYEEVKRHQEEIQPFKMYADLDQFNKTETTVIESLSSYVPFRQTEKDHLIERYEYGHISSMLPPADEEPDWEKIVLKKKKETEKHSVPYQKGLFSPAYRRFNILKPPAPPSIKNLELRIPTIWLPQDDKYLIRYVTDFSFNWNIISAHLSAKPTRSYTSNIERRTPWQCFERYIQLNDKFQFSDMRGLYPMAAKEWLEAAHKVQISTKRRISPLGVGIESIQRGHRRLRWGSMFDAMRKLMKKRENVQKPPQQPRKNNSEEKRTDTPTPEQLSKLKFERDRAIQEAYAQGSGNGNFTRLRVPPNAHQLATGAGKSPFSADGQANAGSSAAAQATMNGRRQFSNKMAPQASASPEAQQAQMRASSPQVYQQQVNQGGLQMPTGPGGAPLPEQVQQLMIQRQRQMMQQQQQQANNSRQSSRPPSSSMSSPVSTPTPQQVLQTAGNAGSPSQAYSQVQLQPGQSPEQMPQMNIAPSQGYPVQHMGSNAPSPQDMHANAQLSQQPRPVSRVNFTTSQVSAIINQIQTQNPNLPKEQVTRLAVAYLANYQQNQNRVADQTGQQPGKQPLAPSNGGAIAGQLNTPTKQGQPSQGTPPAQAGQPLTPQQLAMFANNPNLTPQQRKQIQVLRQHQLQHHQRRQQHVQPPGDPQSPVPATPQPVQSAPSNAKKLNSSAITTRFSPQPGTNVVPVVNQQSPSVPSSANNSFVSSPTMKNMR</sequence>
<keyword evidence="5" id="KW-0227">DNA damage</keyword>
<accession>A0AAN6D2X4</accession>
<dbReference type="SMART" id="SM00573">
    <property type="entry name" value="HSA"/>
    <property type="match status" value="1"/>
</dbReference>
<evidence type="ECO:0000256" key="17">
    <source>
        <dbReference type="SAM" id="MobiDB-lite"/>
    </source>
</evidence>
<keyword evidence="6" id="KW-0156">Chromatin regulator</keyword>
<organism evidence="20 21">
    <name type="scientific">Ogataea haglerorum</name>
    <dbReference type="NCBI Taxonomy" id="1937702"/>
    <lineage>
        <taxon>Eukaryota</taxon>
        <taxon>Fungi</taxon>
        <taxon>Dikarya</taxon>
        <taxon>Ascomycota</taxon>
        <taxon>Saccharomycotina</taxon>
        <taxon>Pichiomycetes</taxon>
        <taxon>Pichiales</taxon>
        <taxon>Pichiaceae</taxon>
        <taxon>Ogataea</taxon>
    </lineage>
</organism>
<feature type="compositionally biased region" description="Polar residues" evidence="17">
    <location>
        <begin position="820"/>
        <end position="836"/>
    </location>
</feature>
<evidence type="ECO:0000256" key="11">
    <source>
        <dbReference type="ARBA" id="ARBA00023242"/>
    </source>
</evidence>
<evidence type="ECO:0000256" key="14">
    <source>
        <dbReference type="ARBA" id="ARBA00032084"/>
    </source>
</evidence>
<feature type="compositionally biased region" description="Polar residues" evidence="17">
    <location>
        <begin position="1035"/>
        <end position="1057"/>
    </location>
</feature>
<keyword evidence="10" id="KW-0234">DNA repair</keyword>
<evidence type="ECO:0000259" key="19">
    <source>
        <dbReference type="PROSITE" id="PS51204"/>
    </source>
</evidence>
<feature type="compositionally biased region" description="Low complexity" evidence="17">
    <location>
        <begin position="778"/>
        <end position="793"/>
    </location>
</feature>
<evidence type="ECO:0000256" key="3">
    <source>
        <dbReference type="ARBA" id="ARBA00011353"/>
    </source>
</evidence>
<evidence type="ECO:0000256" key="4">
    <source>
        <dbReference type="ARBA" id="ARBA00018561"/>
    </source>
</evidence>
<feature type="compositionally biased region" description="Basic residues" evidence="17">
    <location>
        <begin position="1087"/>
        <end position="1096"/>
    </location>
</feature>
<dbReference type="CDD" id="cd00167">
    <property type="entry name" value="SANT"/>
    <property type="match status" value="1"/>
</dbReference>
<feature type="compositionally biased region" description="Polar residues" evidence="17">
    <location>
        <begin position="898"/>
        <end position="932"/>
    </location>
</feature>
<evidence type="ECO:0000256" key="16">
    <source>
        <dbReference type="ARBA" id="ARBA00082479"/>
    </source>
</evidence>
<feature type="region of interest" description="Disordered" evidence="17">
    <location>
        <begin position="1077"/>
        <end position="1171"/>
    </location>
</feature>
<evidence type="ECO:0000256" key="5">
    <source>
        <dbReference type="ARBA" id="ARBA00022763"/>
    </source>
</evidence>
<feature type="region of interest" description="Disordered" evidence="17">
    <location>
        <begin position="110"/>
        <end position="162"/>
    </location>
</feature>
<comment type="subcellular location">
    <subcellularLocation>
        <location evidence="1">Nucleus</location>
    </subcellularLocation>
</comment>
<dbReference type="Gene3D" id="1.10.10.60">
    <property type="entry name" value="Homeodomain-like"/>
    <property type="match status" value="1"/>
</dbReference>
<dbReference type="InterPro" id="IPR009057">
    <property type="entry name" value="Homeodomain-like_sf"/>
</dbReference>
<evidence type="ECO:0000256" key="8">
    <source>
        <dbReference type="ARBA" id="ARBA00023159"/>
    </source>
</evidence>
<evidence type="ECO:0000256" key="12">
    <source>
        <dbReference type="ARBA" id="ARBA00025178"/>
    </source>
</evidence>
<name>A0AAN6D2X4_9ASCO</name>
<feature type="compositionally biased region" description="Basic and acidic residues" evidence="17">
    <location>
        <begin position="112"/>
        <end position="140"/>
    </location>
</feature>
<comment type="similarity">
    <text evidence="2">Belongs to the EAF1 family.</text>
</comment>
<evidence type="ECO:0000256" key="13">
    <source>
        <dbReference type="ARBA" id="ARBA00029670"/>
    </source>
</evidence>
<feature type="compositionally biased region" description="Polar residues" evidence="17">
    <location>
        <begin position="955"/>
        <end position="964"/>
    </location>
</feature>
<comment type="subunit">
    <text evidence="3">Component of the NuA4 histone acetyltransferase complex.</text>
</comment>